<dbReference type="InterPro" id="IPR003870">
    <property type="entry name" value="DUF222"/>
</dbReference>
<protein>
    <recommendedName>
        <fullName evidence="1">DUF222 domain-containing protein</fullName>
    </recommendedName>
</protein>
<evidence type="ECO:0000313" key="3">
    <source>
        <dbReference type="Proteomes" id="UP000465263"/>
    </source>
</evidence>
<evidence type="ECO:0000259" key="1">
    <source>
        <dbReference type="Pfam" id="PF02720"/>
    </source>
</evidence>
<accession>A0A7I9XGP0</accession>
<name>A0A7I9XGP0_9MYCO</name>
<gene>
    <name evidence="2" type="ORF">MSEN_03700</name>
</gene>
<reference evidence="2 3" key="1">
    <citation type="journal article" date="2019" name="Emerg. Microbes Infect.">
        <title>Comprehensive subspecies identification of 175 nontuberculous mycobacteria species based on 7547 genomic profiles.</title>
        <authorList>
            <person name="Matsumoto Y."/>
            <person name="Kinjo T."/>
            <person name="Motooka D."/>
            <person name="Nabeya D."/>
            <person name="Jung N."/>
            <person name="Uechi K."/>
            <person name="Horii T."/>
            <person name="Iida T."/>
            <person name="Fujita J."/>
            <person name="Nakamura S."/>
        </authorList>
    </citation>
    <scope>NUCLEOTIDE SEQUENCE [LARGE SCALE GENOMIC DNA]</scope>
    <source>
        <strain evidence="2 3">JCM 16017</strain>
    </source>
</reference>
<sequence length="123" mass="13273">MFESNLPSPAALGGLDNAGLVDVMQNAARLQSAALARVFAAGAQLYHRRLAEQAVADREIWALDGWDAVAAEIAAAQGISRGRAAGQLRIGLALAERLPGSQRCSPPVWWITRWWPRWCIAPS</sequence>
<dbReference type="AlphaFoldDB" id="A0A7I9XGP0"/>
<keyword evidence="3" id="KW-1185">Reference proteome</keyword>
<dbReference type="EMBL" id="BLKV01000001">
    <property type="protein sequence ID" value="GFG68650.1"/>
    <property type="molecule type" value="Genomic_DNA"/>
</dbReference>
<feature type="domain" description="DUF222" evidence="1">
    <location>
        <begin position="28"/>
        <end position="99"/>
    </location>
</feature>
<proteinExistence type="predicted"/>
<organism evidence="2 3">
    <name type="scientific">Mycolicibacter senuensis</name>
    <dbReference type="NCBI Taxonomy" id="386913"/>
    <lineage>
        <taxon>Bacteria</taxon>
        <taxon>Bacillati</taxon>
        <taxon>Actinomycetota</taxon>
        <taxon>Actinomycetes</taxon>
        <taxon>Mycobacteriales</taxon>
        <taxon>Mycobacteriaceae</taxon>
        <taxon>Mycolicibacter</taxon>
    </lineage>
</organism>
<dbReference type="Pfam" id="PF02720">
    <property type="entry name" value="DUF222"/>
    <property type="match status" value="1"/>
</dbReference>
<evidence type="ECO:0000313" key="2">
    <source>
        <dbReference type="EMBL" id="GFG68650.1"/>
    </source>
</evidence>
<comment type="caution">
    <text evidence="2">The sequence shown here is derived from an EMBL/GenBank/DDBJ whole genome shotgun (WGS) entry which is preliminary data.</text>
</comment>
<dbReference type="Proteomes" id="UP000465263">
    <property type="component" value="Unassembled WGS sequence"/>
</dbReference>